<dbReference type="InterPro" id="IPR035996">
    <property type="entry name" value="4pyrrol_Methylase_sf"/>
</dbReference>
<dbReference type="CDD" id="cd11642">
    <property type="entry name" value="SUMT"/>
    <property type="match status" value="1"/>
</dbReference>
<dbReference type="InterPro" id="IPR014776">
    <property type="entry name" value="4pyrrole_Mease_sub2"/>
</dbReference>
<keyword evidence="5" id="KW-0627">Porphyrin biosynthesis</keyword>
<keyword evidence="4" id="KW-0949">S-adenosyl-L-methionine</keyword>
<dbReference type="Pfam" id="PF00590">
    <property type="entry name" value="TP_methylase"/>
    <property type="match status" value="1"/>
</dbReference>
<dbReference type="InterPro" id="IPR050161">
    <property type="entry name" value="Siro_Cobalamin_biosynth"/>
</dbReference>
<dbReference type="Gene3D" id="3.40.1010.10">
    <property type="entry name" value="Cobalt-precorrin-4 Transmethylase, Domain 1"/>
    <property type="match status" value="1"/>
</dbReference>
<organism evidence="8 9">
    <name type="scientific">Alicyclobacillus tolerans</name>
    <dbReference type="NCBI Taxonomy" id="90970"/>
    <lineage>
        <taxon>Bacteria</taxon>
        <taxon>Bacillati</taxon>
        <taxon>Bacillota</taxon>
        <taxon>Bacilli</taxon>
        <taxon>Bacillales</taxon>
        <taxon>Alicyclobacillaceae</taxon>
        <taxon>Alicyclobacillus</taxon>
    </lineage>
</organism>
<accession>A0ABT9LWF3</accession>
<dbReference type="GO" id="GO:0032259">
    <property type="term" value="P:methylation"/>
    <property type="evidence" value="ECO:0007669"/>
    <property type="project" value="UniProtKB-KW"/>
</dbReference>
<dbReference type="InterPro" id="IPR003043">
    <property type="entry name" value="Uropor_MeTrfase_CS"/>
</dbReference>
<dbReference type="PROSITE" id="PS00839">
    <property type="entry name" value="SUMT_1"/>
    <property type="match status" value="1"/>
</dbReference>
<dbReference type="EC" id="2.1.1.107" evidence="1"/>
<sequence>MNGKVYLVGAGPGVSGLLTLRGKEVIETADILFYDRLISPRLFSYASPQVEAVYVGKANRKHTMPQEEICRCLICAAREGKRVVRLKGGDPFVFGRGGEEAFALREAGIDYEIVPGVTSPVGALAYAGIPLTHRGLANSFTVVTGHQMSNDELLDWQNVWNRSDTLVILMGLEQWPEISQRLLLAGVPVETKAAILQAGSTALQKRVDGNLANIGLRAQKAGIHSPALVVLGEVAGLAPILDWQSSQPLFGSRILVVTRDRALADHWVRRIESLGGEAMDIVFEENGHVLRPAALTALQQLWQPESIHAVWIEGDIPRKSLDLFFPAAWKNHLQTLVWWDGEKVAQYLGNNQDVLFINRDAKSSREAFA</sequence>
<dbReference type="SUPFAM" id="SSF53790">
    <property type="entry name" value="Tetrapyrrole methylase"/>
    <property type="match status" value="1"/>
</dbReference>
<evidence type="ECO:0000256" key="5">
    <source>
        <dbReference type="ARBA" id="ARBA00023244"/>
    </source>
</evidence>
<dbReference type="Proteomes" id="UP001229209">
    <property type="component" value="Unassembled WGS sequence"/>
</dbReference>
<dbReference type="RefSeq" id="WP_306954241.1">
    <property type="nucleotide sequence ID" value="NZ_JAURUO010000007.1"/>
</dbReference>
<dbReference type="NCBIfam" id="NF004790">
    <property type="entry name" value="PRK06136.1"/>
    <property type="match status" value="1"/>
</dbReference>
<evidence type="ECO:0000259" key="7">
    <source>
        <dbReference type="Pfam" id="PF00590"/>
    </source>
</evidence>
<gene>
    <name evidence="8" type="ORF">J2S04_001550</name>
</gene>
<evidence type="ECO:0000256" key="6">
    <source>
        <dbReference type="RuleBase" id="RU003960"/>
    </source>
</evidence>
<protein>
    <recommendedName>
        <fullName evidence="1">uroporphyrinogen-III C-methyltransferase</fullName>
        <ecNumber evidence="1">2.1.1.107</ecNumber>
    </recommendedName>
</protein>
<keyword evidence="9" id="KW-1185">Reference proteome</keyword>
<dbReference type="Gene3D" id="3.30.950.10">
    <property type="entry name" value="Methyltransferase, Cobalt-precorrin-4 Transmethylase, Domain 2"/>
    <property type="match status" value="1"/>
</dbReference>
<comment type="similarity">
    <text evidence="6">Belongs to the precorrin methyltransferase family.</text>
</comment>
<feature type="domain" description="Tetrapyrrole methylase" evidence="7">
    <location>
        <begin position="4"/>
        <end position="214"/>
    </location>
</feature>
<reference evidence="8 9" key="1">
    <citation type="submission" date="2023-07" db="EMBL/GenBank/DDBJ databases">
        <title>Genomic Encyclopedia of Type Strains, Phase IV (KMG-IV): sequencing the most valuable type-strain genomes for metagenomic binning, comparative biology and taxonomic classification.</title>
        <authorList>
            <person name="Goeker M."/>
        </authorList>
    </citation>
    <scope>NUCLEOTIDE SEQUENCE [LARGE SCALE GENOMIC DNA]</scope>
    <source>
        <strain evidence="8 9">DSM 25924</strain>
    </source>
</reference>
<dbReference type="NCBIfam" id="TIGR01469">
    <property type="entry name" value="cobA_cysG_Cterm"/>
    <property type="match status" value="1"/>
</dbReference>
<dbReference type="GO" id="GO:0004852">
    <property type="term" value="F:uroporphyrinogen-III synthase activity"/>
    <property type="evidence" value="ECO:0007669"/>
    <property type="project" value="UniProtKB-EC"/>
</dbReference>
<evidence type="ECO:0000313" key="8">
    <source>
        <dbReference type="EMBL" id="MDP9728600.1"/>
    </source>
</evidence>
<dbReference type="InterPro" id="IPR006366">
    <property type="entry name" value="CobA/CysG_C"/>
</dbReference>
<keyword evidence="2 6" id="KW-0489">Methyltransferase</keyword>
<dbReference type="GO" id="GO:0004851">
    <property type="term" value="F:uroporphyrin-III C-methyltransferase activity"/>
    <property type="evidence" value="ECO:0007669"/>
    <property type="project" value="UniProtKB-EC"/>
</dbReference>
<dbReference type="InterPro" id="IPR014777">
    <property type="entry name" value="4pyrrole_Mease_sub1"/>
</dbReference>
<evidence type="ECO:0000256" key="2">
    <source>
        <dbReference type="ARBA" id="ARBA00022603"/>
    </source>
</evidence>
<dbReference type="InterPro" id="IPR000878">
    <property type="entry name" value="4pyrrol_Mease"/>
</dbReference>
<evidence type="ECO:0000256" key="4">
    <source>
        <dbReference type="ARBA" id="ARBA00022691"/>
    </source>
</evidence>
<comment type="caution">
    <text evidence="8">The sequence shown here is derived from an EMBL/GenBank/DDBJ whole genome shotgun (WGS) entry which is preliminary data.</text>
</comment>
<evidence type="ECO:0000313" key="9">
    <source>
        <dbReference type="Proteomes" id="UP001229209"/>
    </source>
</evidence>
<dbReference type="PANTHER" id="PTHR45790:SF3">
    <property type="entry name" value="S-ADENOSYL-L-METHIONINE-DEPENDENT UROPORPHYRINOGEN III METHYLTRANSFERASE, CHLOROPLASTIC"/>
    <property type="match status" value="1"/>
</dbReference>
<keyword evidence="8" id="KW-0456">Lyase</keyword>
<name>A0ABT9LWF3_9BACL</name>
<proteinExistence type="inferred from homology"/>
<dbReference type="EMBL" id="JAURUO010000007">
    <property type="protein sequence ID" value="MDP9728600.1"/>
    <property type="molecule type" value="Genomic_DNA"/>
</dbReference>
<evidence type="ECO:0000256" key="3">
    <source>
        <dbReference type="ARBA" id="ARBA00022679"/>
    </source>
</evidence>
<dbReference type="PANTHER" id="PTHR45790">
    <property type="entry name" value="SIROHEME SYNTHASE-RELATED"/>
    <property type="match status" value="1"/>
</dbReference>
<keyword evidence="3 6" id="KW-0808">Transferase</keyword>
<evidence type="ECO:0000256" key="1">
    <source>
        <dbReference type="ARBA" id="ARBA00012162"/>
    </source>
</evidence>
<dbReference type="PROSITE" id="PS00840">
    <property type="entry name" value="SUMT_2"/>
    <property type="match status" value="1"/>
</dbReference>